<dbReference type="InterPro" id="IPR029063">
    <property type="entry name" value="SAM-dependent_MTases_sf"/>
</dbReference>
<sequence>MRITAGSLRGRVLNVPDVEGLRPTPAKVRQALFNILGSVEELSLLDLFSGSGVMALEALSRGAASALSIEQNRNLTRNLSAIRTTWRLEEAWQIKTATVEKGLAMLSGQKFDLIFADPPYQQGFTDRLPQWLDQHGIGCEQLVIEESARVEPLWPAGWQCKQSRRYGDSTLHFLSRIA</sequence>
<dbReference type="EMBL" id="CP018799">
    <property type="protein sequence ID" value="ATX78488.1"/>
    <property type="molecule type" value="Genomic_DNA"/>
</dbReference>
<dbReference type="EC" id="2.1.1.171" evidence="3"/>
<evidence type="ECO:0000313" key="3">
    <source>
        <dbReference type="EMBL" id="ATX78488.1"/>
    </source>
</evidence>
<gene>
    <name evidence="3" type="ORF">Ga0123461_0035</name>
</gene>
<dbReference type="NCBIfam" id="TIGR00095">
    <property type="entry name" value="16S rRNA (guanine(966)-N(2))-methyltransferase RsmD"/>
    <property type="match status" value="1"/>
</dbReference>
<dbReference type="Pfam" id="PF03602">
    <property type="entry name" value="Cons_hypoth95"/>
    <property type="match status" value="1"/>
</dbReference>
<dbReference type="GO" id="GO:0052913">
    <property type="term" value="F:16S rRNA (guanine(966)-N(2))-methyltransferase activity"/>
    <property type="evidence" value="ECO:0007669"/>
    <property type="project" value="UniProtKB-EC"/>
</dbReference>
<accession>A0A2K8KUR6</accession>
<dbReference type="PANTHER" id="PTHR43542:SF1">
    <property type="entry name" value="METHYLTRANSFERASE"/>
    <property type="match status" value="1"/>
</dbReference>
<dbReference type="SUPFAM" id="SSF53335">
    <property type="entry name" value="S-adenosyl-L-methionine-dependent methyltransferases"/>
    <property type="match status" value="1"/>
</dbReference>
<evidence type="ECO:0000256" key="2">
    <source>
        <dbReference type="ARBA" id="ARBA00022679"/>
    </source>
</evidence>
<evidence type="ECO:0000256" key="1">
    <source>
        <dbReference type="ARBA" id="ARBA00022603"/>
    </source>
</evidence>
<dbReference type="PROSITE" id="PS00092">
    <property type="entry name" value="N6_MTASE"/>
    <property type="match status" value="1"/>
</dbReference>
<proteinExistence type="predicted"/>
<reference evidence="3 4" key="1">
    <citation type="submission" date="2016-12" db="EMBL/GenBank/DDBJ databases">
        <title>Isolation and genomic insights into novel planktonic Zetaproteobacteria from stratified waters of the Chesapeake Bay.</title>
        <authorList>
            <person name="McAllister S.M."/>
            <person name="Kato S."/>
            <person name="Chan C.S."/>
            <person name="Chiu B.K."/>
            <person name="Field E.K."/>
        </authorList>
    </citation>
    <scope>NUCLEOTIDE SEQUENCE [LARGE SCALE GENOMIC DNA]</scope>
    <source>
        <strain evidence="3 4">CP-5</strain>
    </source>
</reference>
<dbReference type="RefSeq" id="WP_100276494.1">
    <property type="nucleotide sequence ID" value="NZ_CP018799.1"/>
</dbReference>
<keyword evidence="1 3" id="KW-0489">Methyltransferase</keyword>
<dbReference type="GO" id="GO:0003676">
    <property type="term" value="F:nucleic acid binding"/>
    <property type="evidence" value="ECO:0007669"/>
    <property type="project" value="InterPro"/>
</dbReference>
<evidence type="ECO:0000313" key="4">
    <source>
        <dbReference type="Proteomes" id="UP000231701"/>
    </source>
</evidence>
<dbReference type="PANTHER" id="PTHR43542">
    <property type="entry name" value="METHYLTRANSFERASE"/>
    <property type="match status" value="1"/>
</dbReference>
<dbReference type="OrthoDB" id="5295296at2"/>
<dbReference type="KEGG" id="maes:Ga0123461_0035"/>
<dbReference type="InterPro" id="IPR002052">
    <property type="entry name" value="DNA_methylase_N6_adenine_CS"/>
</dbReference>
<protein>
    <submittedName>
        <fullName evidence="3">16S rRNA (Guanine966-N2)-methyltransferase</fullName>
        <ecNumber evidence="3">2.1.1.171</ecNumber>
    </submittedName>
</protein>
<dbReference type="InterPro" id="IPR004398">
    <property type="entry name" value="RNA_MeTrfase_RsmD"/>
</dbReference>
<keyword evidence="2 3" id="KW-0808">Transferase</keyword>
<dbReference type="Gene3D" id="3.40.50.150">
    <property type="entry name" value="Vaccinia Virus protein VP39"/>
    <property type="match status" value="1"/>
</dbReference>
<dbReference type="PIRSF" id="PIRSF004553">
    <property type="entry name" value="CHP00095"/>
    <property type="match status" value="1"/>
</dbReference>
<dbReference type="Proteomes" id="UP000231701">
    <property type="component" value="Chromosome"/>
</dbReference>
<dbReference type="AlphaFoldDB" id="A0A2K8KUR6"/>
<name>A0A2K8KUR6_MARES</name>
<organism evidence="3 4">
    <name type="scientific">Mariprofundus aestuarium</name>
    <dbReference type="NCBI Taxonomy" id="1921086"/>
    <lineage>
        <taxon>Bacteria</taxon>
        <taxon>Pseudomonadati</taxon>
        <taxon>Pseudomonadota</taxon>
        <taxon>Candidatius Mariprofundia</taxon>
        <taxon>Mariprofundales</taxon>
        <taxon>Mariprofundaceae</taxon>
        <taxon>Mariprofundus</taxon>
    </lineage>
</organism>
<dbReference type="CDD" id="cd02440">
    <property type="entry name" value="AdoMet_MTases"/>
    <property type="match status" value="1"/>
</dbReference>
<keyword evidence="4" id="KW-1185">Reference proteome</keyword>